<dbReference type="InterPro" id="IPR011006">
    <property type="entry name" value="CheY-like_superfamily"/>
</dbReference>
<evidence type="ECO:0000259" key="9">
    <source>
        <dbReference type="PROSITE" id="PS50110"/>
    </source>
</evidence>
<dbReference type="Pfam" id="PF00072">
    <property type="entry name" value="Response_reg"/>
    <property type="match status" value="1"/>
</dbReference>
<dbReference type="CDD" id="cd00383">
    <property type="entry name" value="trans_reg_C"/>
    <property type="match status" value="1"/>
</dbReference>
<dbReference type="PANTHER" id="PTHR48111">
    <property type="entry name" value="REGULATOR OF RPOS"/>
    <property type="match status" value="1"/>
</dbReference>
<dbReference type="PROSITE" id="PS51755">
    <property type="entry name" value="OMPR_PHOB"/>
    <property type="match status" value="1"/>
</dbReference>
<keyword evidence="2 7" id="KW-0597">Phosphoprotein</keyword>
<evidence type="ECO:0000313" key="11">
    <source>
        <dbReference type="EMBL" id="WSD20134.1"/>
    </source>
</evidence>
<name>A0ABZ1HSM7_STRPH</name>
<dbReference type="InterPro" id="IPR001789">
    <property type="entry name" value="Sig_transdc_resp-reg_receiver"/>
</dbReference>
<proteinExistence type="predicted"/>
<comment type="subcellular location">
    <subcellularLocation>
        <location evidence="1">Cytoplasm</location>
    </subcellularLocation>
</comment>
<evidence type="ECO:0000259" key="10">
    <source>
        <dbReference type="PROSITE" id="PS51755"/>
    </source>
</evidence>
<keyword evidence="6" id="KW-0804">Transcription</keyword>
<dbReference type="PANTHER" id="PTHR48111:SF22">
    <property type="entry name" value="REGULATOR OF RPOS"/>
    <property type="match status" value="1"/>
</dbReference>
<evidence type="ECO:0000256" key="2">
    <source>
        <dbReference type="ARBA" id="ARBA00022553"/>
    </source>
</evidence>
<dbReference type="SMART" id="SM00448">
    <property type="entry name" value="REC"/>
    <property type="match status" value="1"/>
</dbReference>
<sequence length="231" mass="25152">MAGAGRTPEVLVVDDDRGVRQALHLGLGLEGFTVRLAEDGETALEQVAVRLPSVIVLDVTMPGLSGVDVVRRLRAVGRTLPVCMLSARDEVDDRVAGLAAGADDYVVKPFSIAELAARLHAMVRLHESTAERPLVVGDITIEPARRTASRAGRDLRLTAREFDLLLALAHRPGQVLSRTQLLEQVWGYTWDVDTNVVDVFIGYLRKKLEADGSLRVLRTVRGIGFSLRIGS</sequence>
<dbReference type="Pfam" id="PF00486">
    <property type="entry name" value="Trans_reg_C"/>
    <property type="match status" value="1"/>
</dbReference>
<evidence type="ECO:0000256" key="5">
    <source>
        <dbReference type="ARBA" id="ARBA00023125"/>
    </source>
</evidence>
<dbReference type="Proteomes" id="UP001340816">
    <property type="component" value="Chromosome"/>
</dbReference>
<protein>
    <submittedName>
        <fullName evidence="11">Response regulator transcription factor</fullName>
    </submittedName>
</protein>
<keyword evidence="4" id="KW-0805">Transcription regulation</keyword>
<accession>A0ABZ1HSM7</accession>
<dbReference type="EMBL" id="CP109135">
    <property type="protein sequence ID" value="WSD20134.1"/>
    <property type="molecule type" value="Genomic_DNA"/>
</dbReference>
<organism evidence="11 12">
    <name type="scientific">Streptomyces phaeochromogenes</name>
    <dbReference type="NCBI Taxonomy" id="1923"/>
    <lineage>
        <taxon>Bacteria</taxon>
        <taxon>Bacillati</taxon>
        <taxon>Actinomycetota</taxon>
        <taxon>Actinomycetes</taxon>
        <taxon>Kitasatosporales</taxon>
        <taxon>Streptomycetaceae</taxon>
        <taxon>Streptomyces</taxon>
        <taxon>Streptomyces phaeochromogenes group</taxon>
    </lineage>
</organism>
<evidence type="ECO:0000256" key="7">
    <source>
        <dbReference type="PROSITE-ProRule" id="PRU00169"/>
    </source>
</evidence>
<evidence type="ECO:0000256" key="4">
    <source>
        <dbReference type="ARBA" id="ARBA00023015"/>
    </source>
</evidence>
<reference evidence="11 12" key="1">
    <citation type="submission" date="2022-10" db="EMBL/GenBank/DDBJ databases">
        <title>The complete genomes of actinobacterial strains from the NBC collection.</title>
        <authorList>
            <person name="Joergensen T.S."/>
            <person name="Alvarez Arevalo M."/>
            <person name="Sterndorff E.B."/>
            <person name="Faurdal D."/>
            <person name="Vuksanovic O."/>
            <person name="Mourched A.-S."/>
            <person name="Charusanti P."/>
            <person name="Shaw S."/>
            <person name="Blin K."/>
            <person name="Weber T."/>
        </authorList>
    </citation>
    <scope>NUCLEOTIDE SEQUENCE [LARGE SCALE GENOMIC DNA]</scope>
    <source>
        <strain evidence="11 12">NBC 01752</strain>
    </source>
</reference>
<dbReference type="SUPFAM" id="SSF52172">
    <property type="entry name" value="CheY-like"/>
    <property type="match status" value="1"/>
</dbReference>
<evidence type="ECO:0000313" key="12">
    <source>
        <dbReference type="Proteomes" id="UP001340816"/>
    </source>
</evidence>
<evidence type="ECO:0000256" key="6">
    <source>
        <dbReference type="ARBA" id="ARBA00023163"/>
    </source>
</evidence>
<dbReference type="PROSITE" id="PS50110">
    <property type="entry name" value="RESPONSE_REGULATORY"/>
    <property type="match status" value="1"/>
</dbReference>
<dbReference type="InterPro" id="IPR001867">
    <property type="entry name" value="OmpR/PhoB-type_DNA-bd"/>
</dbReference>
<feature type="modified residue" description="4-aspartylphosphate" evidence="7">
    <location>
        <position position="58"/>
    </location>
</feature>
<keyword evidence="12" id="KW-1185">Reference proteome</keyword>
<evidence type="ECO:0000256" key="3">
    <source>
        <dbReference type="ARBA" id="ARBA00023012"/>
    </source>
</evidence>
<feature type="domain" description="Response regulatory" evidence="9">
    <location>
        <begin position="9"/>
        <end position="123"/>
    </location>
</feature>
<dbReference type="Gene3D" id="6.10.250.690">
    <property type="match status" value="1"/>
</dbReference>
<feature type="domain" description="OmpR/PhoB-type" evidence="10">
    <location>
        <begin position="131"/>
        <end position="229"/>
    </location>
</feature>
<dbReference type="InterPro" id="IPR036388">
    <property type="entry name" value="WH-like_DNA-bd_sf"/>
</dbReference>
<evidence type="ECO:0000256" key="1">
    <source>
        <dbReference type="ARBA" id="ARBA00004496"/>
    </source>
</evidence>
<dbReference type="RefSeq" id="WP_326761963.1">
    <property type="nucleotide sequence ID" value="NZ_CP109135.1"/>
</dbReference>
<dbReference type="Gene3D" id="3.40.50.2300">
    <property type="match status" value="1"/>
</dbReference>
<keyword evidence="5 8" id="KW-0238">DNA-binding</keyword>
<evidence type="ECO:0000256" key="8">
    <source>
        <dbReference type="PROSITE-ProRule" id="PRU01091"/>
    </source>
</evidence>
<keyword evidence="3" id="KW-0902">Two-component regulatory system</keyword>
<feature type="DNA-binding region" description="OmpR/PhoB-type" evidence="8">
    <location>
        <begin position="131"/>
        <end position="229"/>
    </location>
</feature>
<dbReference type="SMART" id="SM00862">
    <property type="entry name" value="Trans_reg_C"/>
    <property type="match status" value="1"/>
</dbReference>
<gene>
    <name evidence="11" type="ORF">OHB35_46700</name>
</gene>
<dbReference type="Gene3D" id="1.10.10.10">
    <property type="entry name" value="Winged helix-like DNA-binding domain superfamily/Winged helix DNA-binding domain"/>
    <property type="match status" value="1"/>
</dbReference>
<dbReference type="InterPro" id="IPR039420">
    <property type="entry name" value="WalR-like"/>
</dbReference>